<dbReference type="RefSeq" id="WP_010940423.1">
    <property type="nucleotide sequence ID" value="NC_008751.1"/>
</dbReference>
<gene>
    <name evidence="1" type="ordered locus">Dvul_0221</name>
</gene>
<proteinExistence type="predicted"/>
<dbReference type="Proteomes" id="UP000009173">
    <property type="component" value="Chromosome"/>
</dbReference>
<evidence type="ECO:0000313" key="1">
    <source>
        <dbReference type="EMBL" id="ABM27245.1"/>
    </source>
</evidence>
<protein>
    <recommendedName>
        <fullName evidence="3">HD domain-containing protein</fullName>
    </recommendedName>
</protein>
<sequence>MARLAVEPLEALARYQGEPALAAMRREFLPAVTDPVWRGLVEEFLTLDEPLTPYAHQCRRVWSFAASPGSGAHHAHIGGLALHVLQDLRNARALAEAHEARGLALDRGLLFAAIMLHDCLKRFVYDFDDDYALVKAEDPFIARHEDHHSWMLRELVARGVDRTLVLAVAAMHGLDDVSLASGVRPLAVVNHYLEIGLTGLEMQPEDVRAEHSIGFLSDSDWPWSGRAQQRAREVAAALSPRFEVTTGYMNLYLGSRFSFEHIDSLLRTKGHDGTVDHLSTLLEKQG</sequence>
<name>A0A0H3A730_NITV4</name>
<dbReference type="HOGENOM" id="CLU_972298_0_0_7"/>
<accession>A0A0H3A730</accession>
<evidence type="ECO:0000313" key="2">
    <source>
        <dbReference type="Proteomes" id="UP000009173"/>
    </source>
</evidence>
<reference evidence="2" key="1">
    <citation type="journal article" date="2009" name="Environ. Microbiol.">
        <title>Contribution of mobile genetic elements to Desulfovibrio vulgaris genome plasticity.</title>
        <authorList>
            <person name="Walker C.B."/>
            <person name="Stolyar S."/>
            <person name="Chivian D."/>
            <person name="Pinel N."/>
            <person name="Gabster J.A."/>
            <person name="Dehal P.S."/>
            <person name="He Z."/>
            <person name="Yang Z.K."/>
            <person name="Yen H.C."/>
            <person name="Zhou J."/>
            <person name="Wall J.D."/>
            <person name="Hazen T.C."/>
            <person name="Arkin A.P."/>
            <person name="Stahl D.A."/>
        </authorList>
    </citation>
    <scope>NUCLEOTIDE SEQUENCE [LARGE SCALE GENOMIC DNA]</scope>
    <source>
        <strain evidence="2">DP4</strain>
    </source>
</reference>
<dbReference type="AlphaFoldDB" id="A0A0H3A730"/>
<dbReference type="EMBL" id="CP000527">
    <property type="protein sequence ID" value="ABM27245.1"/>
    <property type="molecule type" value="Genomic_DNA"/>
</dbReference>
<dbReference type="KEGG" id="dvl:Dvul_0221"/>
<organism evidence="1 2">
    <name type="scientific">Nitratidesulfovibrio vulgaris (strain DP4)</name>
    <name type="common">Desulfovibrio vulgaris</name>
    <dbReference type="NCBI Taxonomy" id="391774"/>
    <lineage>
        <taxon>Bacteria</taxon>
        <taxon>Pseudomonadati</taxon>
        <taxon>Thermodesulfobacteriota</taxon>
        <taxon>Desulfovibrionia</taxon>
        <taxon>Desulfovibrionales</taxon>
        <taxon>Desulfovibrionaceae</taxon>
        <taxon>Nitratidesulfovibrio</taxon>
    </lineage>
</organism>
<evidence type="ECO:0008006" key="3">
    <source>
        <dbReference type="Google" id="ProtNLM"/>
    </source>
</evidence>